<dbReference type="PANTHER" id="PTHR31944">
    <property type="entry name" value="HEME-RESPONSIVE ZINC FINGER TRANSCRIPTION FACTOR HAP1"/>
    <property type="match status" value="1"/>
</dbReference>
<protein>
    <recommendedName>
        <fullName evidence="8">Zn(2)-C6 fungal-type domain-containing protein</fullName>
    </recommendedName>
</protein>
<feature type="compositionally biased region" description="Basic residues" evidence="7">
    <location>
        <begin position="258"/>
        <end position="271"/>
    </location>
</feature>
<dbReference type="PROSITE" id="PS50048">
    <property type="entry name" value="ZN2_CY6_FUNGAL_2"/>
    <property type="match status" value="1"/>
</dbReference>
<evidence type="ECO:0000256" key="7">
    <source>
        <dbReference type="SAM" id="MobiDB-lite"/>
    </source>
</evidence>
<dbReference type="GeneID" id="28985383"/>
<dbReference type="PANTHER" id="PTHR31944:SF131">
    <property type="entry name" value="HEME-RESPONSIVE ZINC FINGER TRANSCRIPTION FACTOR HAP1"/>
    <property type="match status" value="1"/>
</dbReference>
<evidence type="ECO:0000256" key="5">
    <source>
        <dbReference type="ARBA" id="ARBA00023163"/>
    </source>
</evidence>
<gene>
    <name evidence="9" type="ORF">CC85DRAFT_291420</name>
</gene>
<keyword evidence="1" id="KW-0479">Metal-binding</keyword>
<evidence type="ECO:0000256" key="2">
    <source>
        <dbReference type="ARBA" id="ARBA00022833"/>
    </source>
</evidence>
<dbReference type="InterPro" id="IPR001138">
    <property type="entry name" value="Zn2Cys6_DnaBD"/>
</dbReference>
<name>A0A0J0XRE3_9TREE</name>
<dbReference type="GO" id="GO:0005634">
    <property type="term" value="C:nucleus"/>
    <property type="evidence" value="ECO:0007669"/>
    <property type="project" value="TreeGrafter"/>
</dbReference>
<dbReference type="STRING" id="879819.A0A0J0XRE3"/>
<keyword evidence="5" id="KW-0804">Transcription</keyword>
<keyword evidence="10" id="KW-1185">Reference proteome</keyword>
<dbReference type="EMBL" id="KQ087193">
    <property type="protein sequence ID" value="KLT43637.1"/>
    <property type="molecule type" value="Genomic_DNA"/>
</dbReference>
<evidence type="ECO:0000256" key="1">
    <source>
        <dbReference type="ARBA" id="ARBA00022723"/>
    </source>
</evidence>
<dbReference type="PROSITE" id="PS00463">
    <property type="entry name" value="ZN2_CY6_FUNGAL_1"/>
    <property type="match status" value="1"/>
</dbReference>
<dbReference type="GO" id="GO:0000978">
    <property type="term" value="F:RNA polymerase II cis-regulatory region sequence-specific DNA binding"/>
    <property type="evidence" value="ECO:0007669"/>
    <property type="project" value="TreeGrafter"/>
</dbReference>
<organism evidence="9 10">
    <name type="scientific">Cutaneotrichosporon oleaginosum</name>
    <dbReference type="NCBI Taxonomy" id="879819"/>
    <lineage>
        <taxon>Eukaryota</taxon>
        <taxon>Fungi</taxon>
        <taxon>Dikarya</taxon>
        <taxon>Basidiomycota</taxon>
        <taxon>Agaricomycotina</taxon>
        <taxon>Tremellomycetes</taxon>
        <taxon>Trichosporonales</taxon>
        <taxon>Trichosporonaceae</taxon>
        <taxon>Cutaneotrichosporon</taxon>
    </lineage>
</organism>
<evidence type="ECO:0000313" key="10">
    <source>
        <dbReference type="Proteomes" id="UP000053611"/>
    </source>
</evidence>
<dbReference type="Pfam" id="PF00172">
    <property type="entry name" value="Zn_clus"/>
    <property type="match status" value="1"/>
</dbReference>
<dbReference type="RefSeq" id="XP_018280128.1">
    <property type="nucleotide sequence ID" value="XM_018424780.1"/>
</dbReference>
<feature type="compositionally biased region" description="Basic and acidic residues" evidence="7">
    <location>
        <begin position="34"/>
        <end position="67"/>
    </location>
</feature>
<dbReference type="Gene3D" id="4.10.240.10">
    <property type="entry name" value="Zn(2)-C6 fungal-type DNA-binding domain"/>
    <property type="match status" value="1"/>
</dbReference>
<dbReference type="GO" id="GO:0008270">
    <property type="term" value="F:zinc ion binding"/>
    <property type="evidence" value="ECO:0007669"/>
    <property type="project" value="InterPro"/>
</dbReference>
<dbReference type="OrthoDB" id="39175at2759"/>
<dbReference type="SMART" id="SM00066">
    <property type="entry name" value="GAL4"/>
    <property type="match status" value="1"/>
</dbReference>
<dbReference type="InterPro" id="IPR036864">
    <property type="entry name" value="Zn2-C6_fun-type_DNA-bd_sf"/>
</dbReference>
<keyword evidence="4" id="KW-0238">DNA-binding</keyword>
<proteinExistence type="predicted"/>
<accession>A0A0J0XRE3</accession>
<feature type="region of interest" description="Disordered" evidence="7">
    <location>
        <begin position="186"/>
        <end position="282"/>
    </location>
</feature>
<keyword evidence="3" id="KW-0805">Transcription regulation</keyword>
<dbReference type="Proteomes" id="UP000053611">
    <property type="component" value="Unassembled WGS sequence"/>
</dbReference>
<keyword evidence="6" id="KW-0539">Nucleus</keyword>
<dbReference type="InterPro" id="IPR051430">
    <property type="entry name" value="Fungal_TF_Env_Response"/>
</dbReference>
<keyword evidence="2" id="KW-0862">Zinc</keyword>
<dbReference type="CDD" id="cd00067">
    <property type="entry name" value="GAL4"/>
    <property type="match status" value="1"/>
</dbReference>
<reference evidence="9 10" key="1">
    <citation type="submission" date="2015-03" db="EMBL/GenBank/DDBJ databases">
        <title>Genomics and transcriptomics of the oil-accumulating basidiomycete yeast T. oleaginosus allow insights into substrate utilization and the diverse evolutionary trajectories of mating systems in fungi.</title>
        <authorList>
            <consortium name="DOE Joint Genome Institute"/>
            <person name="Kourist R."/>
            <person name="Kracht O."/>
            <person name="Bracharz F."/>
            <person name="Lipzen A."/>
            <person name="Nolan M."/>
            <person name="Ohm R."/>
            <person name="Grigoriev I."/>
            <person name="Sun S."/>
            <person name="Heitman J."/>
            <person name="Bruck T."/>
            <person name="Nowrousian M."/>
        </authorList>
    </citation>
    <scope>NUCLEOTIDE SEQUENCE [LARGE SCALE GENOMIC DNA]</scope>
    <source>
        <strain evidence="9 10">IBC0246</strain>
    </source>
</reference>
<feature type="domain" description="Zn(2)-C6 fungal-type" evidence="8">
    <location>
        <begin position="155"/>
        <end position="186"/>
    </location>
</feature>
<evidence type="ECO:0000259" key="8">
    <source>
        <dbReference type="PROSITE" id="PS50048"/>
    </source>
</evidence>
<evidence type="ECO:0000256" key="4">
    <source>
        <dbReference type="ARBA" id="ARBA00023125"/>
    </source>
</evidence>
<evidence type="ECO:0000313" key="9">
    <source>
        <dbReference type="EMBL" id="KLT43637.1"/>
    </source>
</evidence>
<dbReference type="AlphaFoldDB" id="A0A0J0XRE3"/>
<feature type="region of interest" description="Disordered" evidence="7">
    <location>
        <begin position="29"/>
        <end position="101"/>
    </location>
</feature>
<evidence type="ECO:0000256" key="3">
    <source>
        <dbReference type="ARBA" id="ARBA00023015"/>
    </source>
</evidence>
<dbReference type="SUPFAM" id="SSF57701">
    <property type="entry name" value="Zn2/Cys6 DNA-binding domain"/>
    <property type="match status" value="1"/>
</dbReference>
<feature type="compositionally biased region" description="Basic and acidic residues" evidence="7">
    <location>
        <begin position="206"/>
        <end position="257"/>
    </location>
</feature>
<evidence type="ECO:0000256" key="6">
    <source>
        <dbReference type="ARBA" id="ARBA00023242"/>
    </source>
</evidence>
<sequence>MEAVRHGVVWIGDKLYSQIPMYVPDAAEWTQPADGRRPPPHDSHPSVERGYGRPPPWDERDVKREDISPYGGPSRSHSAPVPRASLPPYPSEHYRHSGPPGYAYPPPMEHGPPHYPVHMGGPPMGPYMGPDYSSPYFTLPIRPQSQQMRSRQQISCHPCRNRKVKCSGTTPCEACVKIKREDECVYEKTVRRRGKGKKAGTGSEENGEHKLESTDERQSDDERRDASTSPVRERKDVELRDERERQDGDRESRDGTRKRPRSRPTSPHRRTAPAPRRMRESP</sequence>
<dbReference type="GO" id="GO:0001228">
    <property type="term" value="F:DNA-binding transcription activator activity, RNA polymerase II-specific"/>
    <property type="evidence" value="ECO:0007669"/>
    <property type="project" value="TreeGrafter"/>
</dbReference>